<dbReference type="Proteomes" id="UP000095552">
    <property type="component" value="Unassembled WGS sequence"/>
</dbReference>
<name>A0A1E5SKL2_9BACT</name>
<dbReference type="PANTHER" id="PTHR10146">
    <property type="entry name" value="PROLINE SYNTHETASE CO-TRANSCRIBED BACTERIAL HOMOLOG PROTEIN"/>
    <property type="match status" value="1"/>
</dbReference>
<evidence type="ECO:0000256" key="1">
    <source>
        <dbReference type="ARBA" id="ARBA00022898"/>
    </source>
</evidence>
<dbReference type="InterPro" id="IPR001608">
    <property type="entry name" value="Ala_racemase_N"/>
</dbReference>
<evidence type="ECO:0000256" key="2">
    <source>
        <dbReference type="HAMAP-Rule" id="MF_02087"/>
    </source>
</evidence>
<dbReference type="Gene3D" id="3.20.20.10">
    <property type="entry name" value="Alanine racemase"/>
    <property type="match status" value="1"/>
</dbReference>
<comment type="caution">
    <text evidence="6">The sequence shown here is derived from an EMBL/GenBank/DDBJ whole genome shotgun (WGS) entry which is preliminary data.</text>
</comment>
<evidence type="ECO:0000256" key="3">
    <source>
        <dbReference type="PIRSR" id="PIRSR004848-1"/>
    </source>
</evidence>
<evidence type="ECO:0000256" key="4">
    <source>
        <dbReference type="RuleBase" id="RU004514"/>
    </source>
</evidence>
<evidence type="ECO:0000259" key="5">
    <source>
        <dbReference type="Pfam" id="PF01168"/>
    </source>
</evidence>
<dbReference type="CDD" id="cd00635">
    <property type="entry name" value="PLPDE_III_YBL036c_like"/>
    <property type="match status" value="1"/>
</dbReference>
<feature type="modified residue" description="N6-(pyridoxal phosphate)lysine" evidence="2 3">
    <location>
        <position position="26"/>
    </location>
</feature>
<dbReference type="GO" id="GO:0030170">
    <property type="term" value="F:pyridoxal phosphate binding"/>
    <property type="evidence" value="ECO:0007669"/>
    <property type="project" value="UniProtKB-UniRule"/>
</dbReference>
<dbReference type="EMBL" id="MDGQ01000005">
    <property type="protein sequence ID" value="OEJ99674.1"/>
    <property type="molecule type" value="Genomic_DNA"/>
</dbReference>
<evidence type="ECO:0000313" key="6">
    <source>
        <dbReference type="EMBL" id="OEJ99674.1"/>
    </source>
</evidence>
<sequence length="223" mass="25251">MAIAENIKSFNKLLSPTDTKLIAVSKTKPMEDLLQAYEAEQRHFGENKVQELVTKSEELPKDIMWHMIGHLQRNKVKYIAPFIHLIHAVDSPRLLKEINKQALKNDRVINCLLQVHIAQEESKFGFDETELFEFLNSDELRSLENVKIVGLMGMATNTSNEQQVDQEFKGLRGLFETIKSNISLPNVSMEELSMGMTGDYKIACASGSTMVRIGSAIFGSRNY</sequence>
<keyword evidence="1 2" id="KW-0663">Pyridoxal phosphate</keyword>
<dbReference type="FunFam" id="3.20.20.10:FF:000018">
    <property type="entry name" value="Pyridoxal phosphate homeostasis protein"/>
    <property type="match status" value="1"/>
</dbReference>
<proteinExistence type="inferred from homology"/>
<dbReference type="RefSeq" id="WP_069835136.1">
    <property type="nucleotide sequence ID" value="NZ_MDGQ01000005.1"/>
</dbReference>
<evidence type="ECO:0000313" key="7">
    <source>
        <dbReference type="Proteomes" id="UP000095552"/>
    </source>
</evidence>
<dbReference type="SUPFAM" id="SSF51419">
    <property type="entry name" value="PLP-binding barrel"/>
    <property type="match status" value="1"/>
</dbReference>
<comment type="cofactor">
    <cofactor evidence="3">
        <name>pyridoxal 5'-phosphate</name>
        <dbReference type="ChEBI" id="CHEBI:597326"/>
    </cofactor>
</comment>
<organism evidence="6 7">
    <name type="scientific">Roseivirga misakiensis</name>
    <dbReference type="NCBI Taxonomy" id="1563681"/>
    <lineage>
        <taxon>Bacteria</taxon>
        <taxon>Pseudomonadati</taxon>
        <taxon>Bacteroidota</taxon>
        <taxon>Cytophagia</taxon>
        <taxon>Cytophagales</taxon>
        <taxon>Roseivirgaceae</taxon>
        <taxon>Roseivirga</taxon>
    </lineage>
</organism>
<dbReference type="InterPro" id="IPR029066">
    <property type="entry name" value="PLP-binding_barrel"/>
</dbReference>
<dbReference type="STRING" id="1563681.BFP71_08885"/>
<dbReference type="PIRSF" id="PIRSF004848">
    <property type="entry name" value="YBL036c_PLPDEIII"/>
    <property type="match status" value="1"/>
</dbReference>
<comment type="function">
    <text evidence="2">Pyridoxal 5'-phosphate (PLP)-binding protein, which is involved in PLP homeostasis.</text>
</comment>
<dbReference type="OrthoDB" id="9804072at2"/>
<comment type="similarity">
    <text evidence="2 4">Belongs to the pyridoxal phosphate-binding protein YggS/PROSC family.</text>
</comment>
<feature type="domain" description="Alanine racemase N-terminal" evidence="5">
    <location>
        <begin position="2"/>
        <end position="221"/>
    </location>
</feature>
<reference evidence="6 7" key="1">
    <citation type="submission" date="2016-08" db="EMBL/GenBank/DDBJ databases">
        <title>Draft genome of Fabibacter sp. strain SK-8.</title>
        <authorList>
            <person name="Wong S.-K."/>
            <person name="Hamasaki K."/>
            <person name="Yoshizawa S."/>
        </authorList>
    </citation>
    <scope>NUCLEOTIDE SEQUENCE [LARGE SCALE GENOMIC DNA]</scope>
    <source>
        <strain evidence="6 7">SK-8</strain>
    </source>
</reference>
<dbReference type="Pfam" id="PF01168">
    <property type="entry name" value="Ala_racemase_N"/>
    <property type="match status" value="1"/>
</dbReference>
<dbReference type="AlphaFoldDB" id="A0A1E5SKL2"/>
<gene>
    <name evidence="6" type="ORF">BFP71_08885</name>
</gene>
<dbReference type="HAMAP" id="MF_02087">
    <property type="entry name" value="PLP_homeostasis"/>
    <property type="match status" value="1"/>
</dbReference>
<keyword evidence="7" id="KW-1185">Reference proteome</keyword>
<dbReference type="PROSITE" id="PS01211">
    <property type="entry name" value="UPF0001"/>
    <property type="match status" value="1"/>
</dbReference>
<protein>
    <recommendedName>
        <fullName evidence="2">Pyridoxal phosphate homeostasis protein</fullName>
        <shortName evidence="2">PLP homeostasis protein</shortName>
    </recommendedName>
</protein>
<accession>A0A1E5SKL2</accession>
<dbReference type="InterPro" id="IPR011078">
    <property type="entry name" value="PyrdxlP_homeostasis"/>
</dbReference>
<dbReference type="PANTHER" id="PTHR10146:SF14">
    <property type="entry name" value="PYRIDOXAL PHOSPHATE HOMEOSTASIS PROTEIN"/>
    <property type="match status" value="1"/>
</dbReference>
<dbReference type="NCBIfam" id="TIGR00044">
    <property type="entry name" value="YggS family pyridoxal phosphate-dependent enzyme"/>
    <property type="match status" value="1"/>
</dbReference>